<proteinExistence type="inferred from homology"/>
<dbReference type="InterPro" id="IPR039477">
    <property type="entry name" value="ILEI/PANDER_dom"/>
</dbReference>
<dbReference type="PANTHER" id="PTHR46396">
    <property type="entry name" value="PROTEIN O-LINKED-MANNOSE BETA-1,2-N-ACETYLGLUCOSAMINYLTRANSFERASE 1"/>
    <property type="match status" value="1"/>
</dbReference>
<keyword evidence="9" id="KW-0735">Signal-anchor</keyword>
<dbReference type="PROSITE" id="PS52031">
    <property type="entry name" value="GG_LECTIN"/>
    <property type="match status" value="1"/>
</dbReference>
<comment type="subcellular location">
    <subcellularLocation>
        <location evidence="2">Golgi apparatus membrane</location>
        <topology evidence="2">Single-pass type II membrane protein</topology>
    </subcellularLocation>
</comment>
<comment type="caution">
    <text evidence="16">The sequence shown here is derived from an EMBL/GenBank/DDBJ whole genome shotgun (WGS) entry which is preliminary data.</text>
</comment>
<feature type="domain" description="ILEI/PANDER" evidence="15">
    <location>
        <begin position="133"/>
        <end position="221"/>
    </location>
</feature>
<dbReference type="GO" id="GO:0046872">
    <property type="term" value="F:metal ion binding"/>
    <property type="evidence" value="ECO:0007669"/>
    <property type="project" value="UniProtKB-KW"/>
</dbReference>
<accession>A0AAW0TU27</accession>
<evidence type="ECO:0000256" key="3">
    <source>
        <dbReference type="ARBA" id="ARBA00004922"/>
    </source>
</evidence>
<keyword evidence="10 14" id="KW-1133">Transmembrane helix</keyword>
<dbReference type="Gene3D" id="3.90.550.10">
    <property type="entry name" value="Spore Coat Polysaccharide Biosynthesis Protein SpsA, Chain A"/>
    <property type="match status" value="1"/>
</dbReference>
<evidence type="ECO:0000256" key="9">
    <source>
        <dbReference type="ARBA" id="ARBA00022968"/>
    </source>
</evidence>
<name>A0AAW0TU27_SCYPA</name>
<evidence type="ECO:0000256" key="8">
    <source>
        <dbReference type="ARBA" id="ARBA00022723"/>
    </source>
</evidence>
<keyword evidence="6" id="KW-0808">Transferase</keyword>
<comment type="pathway">
    <text evidence="3">Protein modification; protein glycosylation.</text>
</comment>
<evidence type="ECO:0000256" key="11">
    <source>
        <dbReference type="ARBA" id="ARBA00023034"/>
    </source>
</evidence>
<feature type="transmembrane region" description="Helical" evidence="14">
    <location>
        <begin position="12"/>
        <end position="34"/>
    </location>
</feature>
<dbReference type="PANTHER" id="PTHR46396:SF2">
    <property type="entry name" value="ILEI_PANDER DOMAIN-CONTAINING PROTEIN"/>
    <property type="match status" value="1"/>
</dbReference>
<evidence type="ECO:0000313" key="17">
    <source>
        <dbReference type="Proteomes" id="UP001487740"/>
    </source>
</evidence>
<evidence type="ECO:0000256" key="4">
    <source>
        <dbReference type="ARBA" id="ARBA00006492"/>
    </source>
</evidence>
<keyword evidence="8" id="KW-0479">Metal-binding</keyword>
<evidence type="ECO:0000256" key="6">
    <source>
        <dbReference type="ARBA" id="ARBA00022679"/>
    </source>
</evidence>
<reference evidence="16 17" key="1">
    <citation type="submission" date="2023-03" db="EMBL/GenBank/DDBJ databases">
        <title>High-quality genome of Scylla paramamosain provides insights in environmental adaptation.</title>
        <authorList>
            <person name="Zhang L."/>
        </authorList>
    </citation>
    <scope>NUCLEOTIDE SEQUENCE [LARGE SCALE GENOMIC DNA]</scope>
    <source>
        <strain evidence="16">LZ_2023a</strain>
        <tissue evidence="16">Muscle</tissue>
    </source>
</reference>
<gene>
    <name evidence="16" type="ORF">O3P69_012954</name>
</gene>
<dbReference type="Proteomes" id="UP001487740">
    <property type="component" value="Unassembled WGS sequence"/>
</dbReference>
<evidence type="ECO:0000256" key="13">
    <source>
        <dbReference type="ARBA" id="ARBA00023211"/>
    </source>
</evidence>
<evidence type="ECO:0000256" key="14">
    <source>
        <dbReference type="SAM" id="Phobius"/>
    </source>
</evidence>
<dbReference type="InterPro" id="IPR029044">
    <property type="entry name" value="Nucleotide-diphossugar_trans"/>
</dbReference>
<dbReference type="GO" id="GO:0047223">
    <property type="term" value="F:beta-1,3-galactosyl-O-glycosyl-glycoprotein beta-1,3-N-acetylglucosaminyltransferase activity"/>
    <property type="evidence" value="ECO:0007669"/>
    <property type="project" value="TreeGrafter"/>
</dbReference>
<dbReference type="Pfam" id="PF03071">
    <property type="entry name" value="GNT-I"/>
    <property type="match status" value="1"/>
</dbReference>
<keyword evidence="7 14" id="KW-0812">Transmembrane</keyword>
<evidence type="ECO:0000259" key="15">
    <source>
        <dbReference type="Pfam" id="PF15711"/>
    </source>
</evidence>
<keyword evidence="17" id="KW-1185">Reference proteome</keyword>
<evidence type="ECO:0000256" key="1">
    <source>
        <dbReference type="ARBA" id="ARBA00001936"/>
    </source>
</evidence>
<dbReference type="InterPro" id="IPR052463">
    <property type="entry name" value="O-linked_mannose_GnT"/>
</dbReference>
<evidence type="ECO:0000256" key="10">
    <source>
        <dbReference type="ARBA" id="ARBA00022989"/>
    </source>
</evidence>
<keyword evidence="5" id="KW-0328">Glycosyltransferase</keyword>
<keyword evidence="12 14" id="KW-0472">Membrane</keyword>
<protein>
    <recommendedName>
        <fullName evidence="15">ILEI/PANDER domain-containing protein</fullName>
    </recommendedName>
</protein>
<dbReference type="InterPro" id="IPR004139">
    <property type="entry name" value="Glyco_trans_13"/>
</dbReference>
<dbReference type="AlphaFoldDB" id="A0AAW0TU27"/>
<evidence type="ECO:0000256" key="5">
    <source>
        <dbReference type="ARBA" id="ARBA00022676"/>
    </source>
</evidence>
<comment type="cofactor">
    <cofactor evidence="1">
        <name>Mn(2+)</name>
        <dbReference type="ChEBI" id="CHEBI:29035"/>
    </cofactor>
</comment>
<dbReference type="GO" id="GO:0000139">
    <property type="term" value="C:Golgi membrane"/>
    <property type="evidence" value="ECO:0007669"/>
    <property type="project" value="UniProtKB-SubCell"/>
</dbReference>
<evidence type="ECO:0000256" key="12">
    <source>
        <dbReference type="ARBA" id="ARBA00023136"/>
    </source>
</evidence>
<dbReference type="Pfam" id="PF15711">
    <property type="entry name" value="ILEI"/>
    <property type="match status" value="1"/>
</dbReference>
<evidence type="ECO:0000256" key="2">
    <source>
        <dbReference type="ARBA" id="ARBA00004323"/>
    </source>
</evidence>
<organism evidence="16 17">
    <name type="scientific">Scylla paramamosain</name>
    <name type="common">Mud crab</name>
    <dbReference type="NCBI Taxonomy" id="85552"/>
    <lineage>
        <taxon>Eukaryota</taxon>
        <taxon>Metazoa</taxon>
        <taxon>Ecdysozoa</taxon>
        <taxon>Arthropoda</taxon>
        <taxon>Crustacea</taxon>
        <taxon>Multicrustacea</taxon>
        <taxon>Malacostraca</taxon>
        <taxon>Eumalacostraca</taxon>
        <taxon>Eucarida</taxon>
        <taxon>Decapoda</taxon>
        <taxon>Pleocyemata</taxon>
        <taxon>Brachyura</taxon>
        <taxon>Eubrachyura</taxon>
        <taxon>Portunoidea</taxon>
        <taxon>Portunidae</taxon>
        <taxon>Portuninae</taxon>
        <taxon>Scylla</taxon>
    </lineage>
</organism>
<keyword evidence="13" id="KW-0464">Manganese</keyword>
<dbReference type="EMBL" id="JARAKH010000026">
    <property type="protein sequence ID" value="KAK8390082.1"/>
    <property type="molecule type" value="Genomic_DNA"/>
</dbReference>
<dbReference type="SUPFAM" id="SSF53448">
    <property type="entry name" value="Nucleotide-diphospho-sugar transferases"/>
    <property type="match status" value="1"/>
</dbReference>
<evidence type="ECO:0000313" key="16">
    <source>
        <dbReference type="EMBL" id="KAK8390082.1"/>
    </source>
</evidence>
<dbReference type="GO" id="GO:0016266">
    <property type="term" value="P:protein O-linked glycosylation via N-acetyl-galactosamine"/>
    <property type="evidence" value="ECO:0007669"/>
    <property type="project" value="TreeGrafter"/>
</dbReference>
<comment type="similarity">
    <text evidence="4">Belongs to the glycosyltransferase 13 family.</text>
</comment>
<sequence length="706" mass="77916">MTCKRRRWTCRQLGLLCLGVFVGVGLYGVFEFLFGSPLPPKVTFYVGNVTAMYPPQAPPNLLLPPAAPAGTGERAGVGVMQVGSIEPNCGLVEVCPNHHFPVHVYSGKTNDDQPRVCISGKYVIEKDVNSGGRGLNLVVVDPKQMKAIIAKRFDTYAGDSSQLEAFLSQEVLEGDILVAVTFDEASRNLSPAAKNLFAKLGSSQIQNLQFRGQWFMVTQKGLQGFSPFEELEASKGGLWSPIDKKFCAPRQLQGQSIKPDPPVDQNPDRLRFCATHPHITDFCSVSHRELPLRPAILTNHQIVGSAMFTTPIMVIAGNRGHTSLSDLTLTLQTVLGQPGVQNKYVVVVYDPRHIPDVLTLSRLFNFSSKAIVPQNFNDTLQYHEVMQLVFETAHVAFPNSPYITIVEAGLLLAPDFLAYTASLLPLLHDPTILGISAWNPNGYLNVSTRPDLVYRVEDFPGMAFTLRMETYLKELRTKMKQCCNRRGWGGWFKAGRWNREIIIPDISRVLHRPVGPELEPATPLIHALFQRLRATNLEMNTPILNGESLAAQRYEAHLSSILNSSSLTLTPAHDEVLRCADEKDTQHLHLNLTTDRQAVVVLPYKESDMDGWSGMKLLSQCFGLFHHQDSPPKGLHKGLLRFSMKGSEVILLSNHSPSLPHHQVCHYCPHPALRNTTTTTATATATAISTTTTATTTMGTSAAAFT</sequence>
<keyword evidence="11" id="KW-0333">Golgi apparatus</keyword>
<evidence type="ECO:0000256" key="7">
    <source>
        <dbReference type="ARBA" id="ARBA00022692"/>
    </source>
</evidence>